<feature type="transmembrane region" description="Helical" evidence="1">
    <location>
        <begin position="130"/>
        <end position="150"/>
    </location>
</feature>
<dbReference type="RefSeq" id="XP_024342629.1">
    <property type="nucleotide sequence ID" value="XM_024481816.1"/>
</dbReference>
<sequence length="309" mass="34252">MSFPTNCSDLPNPFTPLAFHPQAVATGIEVGRYVTVTTAGALLWDVLSNIFSKYDILFNHRLTFTTLVYAMARLSTVLFVLLSAVFQTAPVKHCTIFQQVRMATVVATISTTTLLFHIRLRGIYQMHRYIIGAFFIIWLCVVATGENLGLTDYCIEGPSKPYVMLAIFVPIFYDTLVFIAISYQLVFFSGKYLPAFTASSLRNGQLFYAVTILSSVLLVLLHYITALPVEYRGLLSVPNTFICNAMASHVFRHTRLQLAAQKPNLLTMPSTIQWQQTPGSAELASTPLPYTGANSTIKVGEDIGVIDNV</sequence>
<dbReference type="EMBL" id="KZ110592">
    <property type="protein sequence ID" value="OSX65835.1"/>
    <property type="molecule type" value="Genomic_DNA"/>
</dbReference>
<reference evidence="2 3" key="1">
    <citation type="submission" date="2017-04" db="EMBL/GenBank/DDBJ databases">
        <title>Genome Sequence of the Model Brown-Rot Fungus Postia placenta SB12.</title>
        <authorList>
            <consortium name="DOE Joint Genome Institute"/>
            <person name="Gaskell J."/>
            <person name="Kersten P."/>
            <person name="Larrondo L.F."/>
            <person name="Canessa P."/>
            <person name="Martinez D."/>
            <person name="Hibbett D."/>
            <person name="Schmoll M."/>
            <person name="Kubicek C.P."/>
            <person name="Martinez A.T."/>
            <person name="Yadav J."/>
            <person name="Master E."/>
            <person name="Magnuson J.K."/>
            <person name="James T."/>
            <person name="Yaver D."/>
            <person name="Berka R."/>
            <person name="Labutti K."/>
            <person name="Lipzen A."/>
            <person name="Aerts A."/>
            <person name="Barry K."/>
            <person name="Henrissat B."/>
            <person name="Blanchette R."/>
            <person name="Grigoriev I."/>
            <person name="Cullen D."/>
        </authorList>
    </citation>
    <scope>NUCLEOTIDE SEQUENCE [LARGE SCALE GENOMIC DNA]</scope>
    <source>
        <strain evidence="2 3">MAD-698-R-SB12</strain>
    </source>
</reference>
<keyword evidence="1" id="KW-0472">Membrane</keyword>
<proteinExistence type="predicted"/>
<evidence type="ECO:0000313" key="2">
    <source>
        <dbReference type="EMBL" id="OSX65835.1"/>
    </source>
</evidence>
<dbReference type="STRING" id="670580.A0A1X6NB19"/>
<gene>
    <name evidence="2" type="ORF">POSPLADRAFT_1064508</name>
</gene>
<name>A0A1X6NB19_9APHY</name>
<keyword evidence="1" id="KW-0812">Transmembrane</keyword>
<accession>A0A1X6NB19</accession>
<feature type="transmembrane region" description="Helical" evidence="1">
    <location>
        <begin position="100"/>
        <end position="118"/>
    </location>
</feature>
<feature type="transmembrane region" description="Helical" evidence="1">
    <location>
        <begin position="162"/>
        <end position="186"/>
    </location>
</feature>
<organism evidence="2 3">
    <name type="scientific">Postia placenta MAD-698-R-SB12</name>
    <dbReference type="NCBI Taxonomy" id="670580"/>
    <lineage>
        <taxon>Eukaryota</taxon>
        <taxon>Fungi</taxon>
        <taxon>Dikarya</taxon>
        <taxon>Basidiomycota</taxon>
        <taxon>Agaricomycotina</taxon>
        <taxon>Agaricomycetes</taxon>
        <taxon>Polyporales</taxon>
        <taxon>Adustoporiaceae</taxon>
        <taxon>Rhodonia</taxon>
    </lineage>
</organism>
<evidence type="ECO:0000256" key="1">
    <source>
        <dbReference type="SAM" id="Phobius"/>
    </source>
</evidence>
<keyword evidence="3" id="KW-1185">Reference proteome</keyword>
<keyword evidence="1" id="KW-1133">Transmembrane helix</keyword>
<dbReference type="AlphaFoldDB" id="A0A1X6NB19"/>
<dbReference type="OrthoDB" id="3230658at2759"/>
<protein>
    <recommendedName>
        <fullName evidence="4">Chitin synthase export chaperone</fullName>
    </recommendedName>
</protein>
<evidence type="ECO:0008006" key="4">
    <source>
        <dbReference type="Google" id="ProtNLM"/>
    </source>
</evidence>
<feature type="transmembrane region" description="Helical" evidence="1">
    <location>
        <begin position="206"/>
        <end position="224"/>
    </location>
</feature>
<dbReference type="GeneID" id="36326766"/>
<feature type="transmembrane region" description="Helical" evidence="1">
    <location>
        <begin position="67"/>
        <end position="88"/>
    </location>
</feature>
<evidence type="ECO:0000313" key="3">
    <source>
        <dbReference type="Proteomes" id="UP000194127"/>
    </source>
</evidence>
<dbReference type="Proteomes" id="UP000194127">
    <property type="component" value="Unassembled WGS sequence"/>
</dbReference>